<dbReference type="InterPro" id="IPR000600">
    <property type="entry name" value="ROK"/>
</dbReference>
<dbReference type="Pfam" id="PF00480">
    <property type="entry name" value="ROK"/>
    <property type="match status" value="1"/>
</dbReference>
<dbReference type="Proteomes" id="UP000247569">
    <property type="component" value="Unassembled WGS sequence"/>
</dbReference>
<dbReference type="InterPro" id="IPR000835">
    <property type="entry name" value="HTH_MarR-typ"/>
</dbReference>
<dbReference type="AlphaFoldDB" id="A0A318KNP1"/>
<accession>A0A318KNP1</accession>
<dbReference type="EMBL" id="QJKF01000001">
    <property type="protein sequence ID" value="PXX71300.1"/>
    <property type="molecule type" value="Genomic_DNA"/>
</dbReference>
<dbReference type="RefSeq" id="WP_040741783.1">
    <property type="nucleotide sequence ID" value="NZ_QJKF01000001.1"/>
</dbReference>
<organism evidence="3 4">
    <name type="scientific">Nocardia tenerifensis</name>
    <dbReference type="NCBI Taxonomy" id="228006"/>
    <lineage>
        <taxon>Bacteria</taxon>
        <taxon>Bacillati</taxon>
        <taxon>Actinomycetota</taxon>
        <taxon>Actinomycetes</taxon>
        <taxon>Mycobacteriales</taxon>
        <taxon>Nocardiaceae</taxon>
        <taxon>Nocardia</taxon>
    </lineage>
</organism>
<gene>
    <name evidence="3" type="ORF">DFR70_101722</name>
</gene>
<evidence type="ECO:0000313" key="3">
    <source>
        <dbReference type="EMBL" id="PXX71300.1"/>
    </source>
</evidence>
<comment type="caution">
    <text evidence="3">The sequence shown here is derived from an EMBL/GenBank/DDBJ whole genome shotgun (WGS) entry which is preliminary data.</text>
</comment>
<dbReference type="PANTHER" id="PTHR18964:SF149">
    <property type="entry name" value="BIFUNCTIONAL UDP-N-ACETYLGLUCOSAMINE 2-EPIMERASE_N-ACETYLMANNOSAMINE KINASE"/>
    <property type="match status" value="1"/>
</dbReference>
<dbReference type="InterPro" id="IPR036388">
    <property type="entry name" value="WH-like_DNA-bd_sf"/>
</dbReference>
<dbReference type="InterPro" id="IPR043129">
    <property type="entry name" value="ATPase_NBD"/>
</dbReference>
<evidence type="ECO:0000313" key="4">
    <source>
        <dbReference type="Proteomes" id="UP000247569"/>
    </source>
</evidence>
<reference evidence="3 4" key="1">
    <citation type="submission" date="2018-05" db="EMBL/GenBank/DDBJ databases">
        <title>Genomic Encyclopedia of Type Strains, Phase IV (KMG-IV): sequencing the most valuable type-strain genomes for metagenomic binning, comparative biology and taxonomic classification.</title>
        <authorList>
            <person name="Goeker M."/>
        </authorList>
    </citation>
    <scope>NUCLEOTIDE SEQUENCE [LARGE SCALE GENOMIC DNA]</scope>
    <source>
        <strain evidence="3 4">DSM 44704</strain>
    </source>
</reference>
<name>A0A318KNP1_9NOCA</name>
<comment type="similarity">
    <text evidence="1">Belongs to the ROK (NagC/XylR) family.</text>
</comment>
<dbReference type="OrthoDB" id="5174513at2"/>
<dbReference type="SUPFAM" id="SSF46785">
    <property type="entry name" value="Winged helix' DNA-binding domain"/>
    <property type="match status" value="1"/>
</dbReference>
<sequence>MEKRQAHDSVAVRRRNLGLVLRHIAEHGPCARTEIASATGLSHASVTTMVTDLATRGLIAEGGILNDGSRGRPRRLLRLIPHRATTIAVQITSEHLRVAVADLAGTILWQATTPHHAAAPPTPAHVAAAESLAAPHDVAAGSPGAMADAIAVLVRRAQAAAPVGAQLVRLAVAMAGPVGDDEAQTVLVATDFGWLRPVRLRALLAARLPELGCPIDVINDANAAALAEYHAHPRRPRGVVYIAAGTGIGGGVVLDGTIHTGSRGIAGEPGHMPVAFDGPPCVCGARGCLVCYAGPDAVLTAAGLGQTLRREGVTSAADRLTEALARRDERALAAVDTAGRALGTAILSSTSLLDLDEVILGGLLAQWFPWLEPVIRHQFAGRRALVPTAEPDVTRALLGADAALSGVIEFARRAALSDPATVARRPR</sequence>
<dbReference type="Pfam" id="PF12802">
    <property type="entry name" value="MarR_2"/>
    <property type="match status" value="1"/>
</dbReference>
<protein>
    <submittedName>
        <fullName evidence="3">Putative NBD/HSP70 family sugar kinase</fullName>
    </submittedName>
</protein>
<dbReference type="GO" id="GO:0003700">
    <property type="term" value="F:DNA-binding transcription factor activity"/>
    <property type="evidence" value="ECO:0007669"/>
    <property type="project" value="InterPro"/>
</dbReference>
<dbReference type="Gene3D" id="3.30.420.40">
    <property type="match status" value="2"/>
</dbReference>
<keyword evidence="3" id="KW-0808">Transferase</keyword>
<dbReference type="PANTHER" id="PTHR18964">
    <property type="entry name" value="ROK (REPRESSOR, ORF, KINASE) FAMILY"/>
    <property type="match status" value="1"/>
</dbReference>
<keyword evidence="3" id="KW-0418">Kinase</keyword>
<dbReference type="GO" id="GO:0016301">
    <property type="term" value="F:kinase activity"/>
    <property type="evidence" value="ECO:0007669"/>
    <property type="project" value="UniProtKB-KW"/>
</dbReference>
<keyword evidence="4" id="KW-1185">Reference proteome</keyword>
<dbReference type="InterPro" id="IPR036390">
    <property type="entry name" value="WH_DNA-bd_sf"/>
</dbReference>
<feature type="domain" description="HTH marR-type" evidence="2">
    <location>
        <begin position="19"/>
        <end position="60"/>
    </location>
</feature>
<evidence type="ECO:0000259" key="2">
    <source>
        <dbReference type="Pfam" id="PF12802"/>
    </source>
</evidence>
<proteinExistence type="inferred from homology"/>
<evidence type="ECO:0000256" key="1">
    <source>
        <dbReference type="ARBA" id="ARBA00006479"/>
    </source>
</evidence>
<dbReference type="SUPFAM" id="SSF53067">
    <property type="entry name" value="Actin-like ATPase domain"/>
    <property type="match status" value="1"/>
</dbReference>
<dbReference type="Gene3D" id="1.10.10.10">
    <property type="entry name" value="Winged helix-like DNA-binding domain superfamily/Winged helix DNA-binding domain"/>
    <property type="match status" value="1"/>
</dbReference>